<accession>A0A0C2MWS0</accession>
<name>A0A0C2MWS0_THEKT</name>
<comment type="caution">
    <text evidence="1">The sequence shown here is derived from an EMBL/GenBank/DDBJ whole genome shotgun (WGS) entry which is preliminary data.</text>
</comment>
<dbReference type="AlphaFoldDB" id="A0A0C2MWS0"/>
<gene>
    <name evidence="1" type="ORF">RF11_00496</name>
</gene>
<sequence length="127" mass="15166">MKKCHFMNKFLFDLKLNTKKYVVYYDVFMMLFNRVRSNEVSISSFEEITTMKHINNCCLKVLLSDNNGSSDNSAEFQRFVNIVQYMCNRMVNDISECLNQISETPFRDYFKKKYEKAMENLQTNSIQ</sequence>
<evidence type="ECO:0000313" key="1">
    <source>
        <dbReference type="EMBL" id="KII68590.1"/>
    </source>
</evidence>
<reference evidence="1 2" key="1">
    <citation type="journal article" date="2014" name="Genome Biol. Evol.">
        <title>The genome of the myxosporean Thelohanellus kitauei shows adaptations to nutrient acquisition within its fish host.</title>
        <authorList>
            <person name="Yang Y."/>
            <person name="Xiong J."/>
            <person name="Zhou Z."/>
            <person name="Huo F."/>
            <person name="Miao W."/>
            <person name="Ran C."/>
            <person name="Liu Y."/>
            <person name="Zhang J."/>
            <person name="Feng J."/>
            <person name="Wang M."/>
            <person name="Wang M."/>
            <person name="Wang L."/>
            <person name="Yao B."/>
        </authorList>
    </citation>
    <scope>NUCLEOTIDE SEQUENCE [LARGE SCALE GENOMIC DNA]</scope>
    <source>
        <strain evidence="1">Wuqing</strain>
    </source>
</reference>
<organism evidence="1 2">
    <name type="scientific">Thelohanellus kitauei</name>
    <name type="common">Myxosporean</name>
    <dbReference type="NCBI Taxonomy" id="669202"/>
    <lineage>
        <taxon>Eukaryota</taxon>
        <taxon>Metazoa</taxon>
        <taxon>Cnidaria</taxon>
        <taxon>Myxozoa</taxon>
        <taxon>Myxosporea</taxon>
        <taxon>Bivalvulida</taxon>
        <taxon>Platysporina</taxon>
        <taxon>Myxobolidae</taxon>
        <taxon>Thelohanellus</taxon>
    </lineage>
</organism>
<evidence type="ECO:0000313" key="2">
    <source>
        <dbReference type="Proteomes" id="UP000031668"/>
    </source>
</evidence>
<keyword evidence="2" id="KW-1185">Reference proteome</keyword>
<dbReference type="Proteomes" id="UP000031668">
    <property type="component" value="Unassembled WGS sequence"/>
</dbReference>
<proteinExistence type="predicted"/>
<protein>
    <submittedName>
        <fullName evidence="1">Uncharacterized protein</fullName>
    </submittedName>
</protein>
<dbReference type="EMBL" id="JWZT01002781">
    <property type="protein sequence ID" value="KII68590.1"/>
    <property type="molecule type" value="Genomic_DNA"/>
</dbReference>